<dbReference type="CDD" id="cd01129">
    <property type="entry name" value="PulE-GspE-like"/>
    <property type="match status" value="1"/>
</dbReference>
<dbReference type="GO" id="GO:0005886">
    <property type="term" value="C:plasma membrane"/>
    <property type="evidence" value="ECO:0007669"/>
    <property type="project" value="TreeGrafter"/>
</dbReference>
<dbReference type="Pfam" id="PF00437">
    <property type="entry name" value="T2SSE"/>
    <property type="match status" value="1"/>
</dbReference>
<dbReference type="InterPro" id="IPR007831">
    <property type="entry name" value="T2SS_GspE_N"/>
</dbReference>
<keyword evidence="6" id="KW-1185">Reference proteome</keyword>
<organism evidence="5 6">
    <name type="scientific">Marinicauda salina</name>
    <dbReference type="NCBI Taxonomy" id="2135793"/>
    <lineage>
        <taxon>Bacteria</taxon>
        <taxon>Pseudomonadati</taxon>
        <taxon>Pseudomonadota</taxon>
        <taxon>Alphaproteobacteria</taxon>
        <taxon>Maricaulales</taxon>
        <taxon>Maricaulaceae</taxon>
        <taxon>Marinicauda</taxon>
    </lineage>
</organism>
<dbReference type="PANTHER" id="PTHR30258">
    <property type="entry name" value="TYPE II SECRETION SYSTEM PROTEIN GSPE-RELATED"/>
    <property type="match status" value="1"/>
</dbReference>
<dbReference type="InterPro" id="IPR001482">
    <property type="entry name" value="T2SS/T4SS_dom"/>
</dbReference>
<comment type="similarity">
    <text evidence="1">Belongs to the GSP E family.</text>
</comment>
<evidence type="ECO:0000313" key="6">
    <source>
        <dbReference type="Proteomes" id="UP000245168"/>
    </source>
</evidence>
<dbReference type="PROSITE" id="PS00662">
    <property type="entry name" value="T2SP_E"/>
    <property type="match status" value="1"/>
</dbReference>
<dbReference type="Pfam" id="PF05157">
    <property type="entry name" value="MshEN"/>
    <property type="match status" value="1"/>
</dbReference>
<dbReference type="OrthoDB" id="9804785at2"/>
<comment type="caution">
    <text evidence="5">The sequence shown here is derived from an EMBL/GenBank/DDBJ whole genome shotgun (WGS) entry which is preliminary data.</text>
</comment>
<protein>
    <submittedName>
        <fullName evidence="5">Type II secretion system protein GspE</fullName>
    </submittedName>
</protein>
<dbReference type="InterPro" id="IPR037257">
    <property type="entry name" value="T2SS_E_N_sf"/>
</dbReference>
<proteinExistence type="inferred from homology"/>
<dbReference type="InterPro" id="IPR003593">
    <property type="entry name" value="AAA+_ATPase"/>
</dbReference>
<dbReference type="GO" id="GO:0005524">
    <property type="term" value="F:ATP binding"/>
    <property type="evidence" value="ECO:0007669"/>
    <property type="project" value="UniProtKB-KW"/>
</dbReference>
<dbReference type="Gene3D" id="3.30.300.160">
    <property type="entry name" value="Type II secretion system, protein E, N-terminal domain"/>
    <property type="match status" value="1"/>
</dbReference>
<dbReference type="InterPro" id="IPR027417">
    <property type="entry name" value="P-loop_NTPase"/>
</dbReference>
<dbReference type="SUPFAM" id="SSF52540">
    <property type="entry name" value="P-loop containing nucleoside triphosphate hydrolases"/>
    <property type="match status" value="1"/>
</dbReference>
<dbReference type="SUPFAM" id="SSF160246">
    <property type="entry name" value="EspE N-terminal domain-like"/>
    <property type="match status" value="1"/>
</dbReference>
<dbReference type="AlphaFoldDB" id="A0A2U2BXH8"/>
<evidence type="ECO:0000256" key="2">
    <source>
        <dbReference type="ARBA" id="ARBA00022741"/>
    </source>
</evidence>
<evidence type="ECO:0000259" key="4">
    <source>
        <dbReference type="PROSITE" id="PS00662"/>
    </source>
</evidence>
<dbReference type="EMBL" id="QEXV01000001">
    <property type="protein sequence ID" value="PWE18716.1"/>
    <property type="molecule type" value="Genomic_DNA"/>
</dbReference>
<evidence type="ECO:0000256" key="3">
    <source>
        <dbReference type="ARBA" id="ARBA00022840"/>
    </source>
</evidence>
<evidence type="ECO:0000313" key="5">
    <source>
        <dbReference type="EMBL" id="PWE18716.1"/>
    </source>
</evidence>
<dbReference type="Gene3D" id="1.10.40.70">
    <property type="match status" value="1"/>
</dbReference>
<evidence type="ECO:0000256" key="1">
    <source>
        <dbReference type="ARBA" id="ARBA00006611"/>
    </source>
</evidence>
<keyword evidence="2" id="KW-0547">Nucleotide-binding</keyword>
<dbReference type="Gene3D" id="3.40.50.300">
    <property type="entry name" value="P-loop containing nucleotide triphosphate hydrolases"/>
    <property type="match status" value="1"/>
</dbReference>
<dbReference type="SMART" id="SM00382">
    <property type="entry name" value="AAA"/>
    <property type="match status" value="1"/>
</dbReference>
<reference evidence="6" key="1">
    <citation type="submission" date="2018-05" db="EMBL/GenBank/DDBJ databases">
        <authorList>
            <person name="Liu B.-T."/>
        </authorList>
    </citation>
    <scope>NUCLEOTIDE SEQUENCE [LARGE SCALE GENOMIC DNA]</scope>
    <source>
        <strain evidence="6">WD6-1</strain>
    </source>
</reference>
<feature type="domain" description="Bacterial type II secretion system protein E" evidence="4">
    <location>
        <begin position="373"/>
        <end position="387"/>
    </location>
</feature>
<name>A0A2U2BXH8_9PROT</name>
<dbReference type="GO" id="GO:0016887">
    <property type="term" value="F:ATP hydrolysis activity"/>
    <property type="evidence" value="ECO:0007669"/>
    <property type="project" value="TreeGrafter"/>
</dbReference>
<dbReference type="Gene3D" id="3.30.450.90">
    <property type="match status" value="1"/>
</dbReference>
<accession>A0A2U2BXH8</accession>
<dbReference type="PANTHER" id="PTHR30258:SF2">
    <property type="entry name" value="COMG OPERON PROTEIN 1"/>
    <property type="match status" value="1"/>
</dbReference>
<dbReference type="Proteomes" id="UP000245168">
    <property type="component" value="Unassembled WGS sequence"/>
</dbReference>
<sequence>MVPQDPRIKAFRRSGRLGEADADHAAALIAETGEPLDQVLTKLGLLTELEIAAHFAELAGLEMAQGVADLPAPDDDGLDAGLNPAFLRAQRILPVGESDGSVLAALVDPAEGEAADALAFALSRPVRPIVVPASLFERLYARRFAAEPARDEPGQDISADAERLRDMASAAPVIRLVDRLITEAAETRASDIHIEPGAREAVVRRRIDGVLRETGRLAVTQALAAISRIKVLADLDIAEHRRPQDGRMSFPVAGRSIDLRVSVVPTDHGESLVVRLLDPDAGLRDLESLGFSETMTDISRRCLARPNGILLVTGPTGSGKTTTLYAFLRHLADGERKILTIEDPIEYRLAGISQSQVSPAIGLDFAGALRSFLRHDPDVIMVGEIRDEETARTAVQAALTGHLVLSTLHTNDAPGAVTRLNDMGIEPYLVASTLIGAFAQRLVRTICRECAGSGCQACDGTGLAGRMAIAEGFEMDEGLSELVRAEAGEGALREALRRDGFAPMAADGRAKIAAGLTRDEEVERAVGRHD</sequence>
<gene>
    <name evidence="5" type="ORF">DDZ18_03750</name>
</gene>
<keyword evidence="3" id="KW-0067">ATP-binding</keyword>